<dbReference type="InterPro" id="IPR029069">
    <property type="entry name" value="HotDog_dom_sf"/>
</dbReference>
<keyword evidence="3" id="KW-1185">Reference proteome</keyword>
<dbReference type="Gene3D" id="2.40.160.210">
    <property type="entry name" value="Acyl-CoA thioesterase, double hotdog domain"/>
    <property type="match status" value="1"/>
</dbReference>
<sequence length="335" mass="37182">MAPLAKALEVAFLSRGDDGRSVYRCELDRGWRVGAVPQGGYSLGTVIEACIEHQSRSSHIDPIHVSAHFLRATNAGAGEVYIRVLKTGKTFTNLLADLVQQGTTKITAHLIFGDLSPPPSDQERKILSPPSPYARRLPIHHHPSAVSPDPTQPAWSRQMQMQMSTDREILNHNHPDSATRTTSQTIGGGGTEWGAWCELTDKRDKIKPSSISFFADTFTNLPMLLPESDPNSAGPIRRWFPTITMTVEFKARIPSSKGFSDRTVGLYSESRFLNDPQARHNARVEVWTAPSQIGQGEPVEGWREKQFCIAVADQMALMLPMELNMREGKRDATKL</sequence>
<dbReference type="InterPro" id="IPR042171">
    <property type="entry name" value="Acyl-CoA_hotdog"/>
</dbReference>
<organism evidence="2 3">
    <name type="scientific">Hydnomerulius pinastri MD-312</name>
    <dbReference type="NCBI Taxonomy" id="994086"/>
    <lineage>
        <taxon>Eukaryota</taxon>
        <taxon>Fungi</taxon>
        <taxon>Dikarya</taxon>
        <taxon>Basidiomycota</taxon>
        <taxon>Agaricomycotina</taxon>
        <taxon>Agaricomycetes</taxon>
        <taxon>Agaricomycetidae</taxon>
        <taxon>Boletales</taxon>
        <taxon>Boletales incertae sedis</taxon>
        <taxon>Leucogyrophana</taxon>
    </lineage>
</organism>
<accession>A0A0C9W6I7</accession>
<dbReference type="AlphaFoldDB" id="A0A0C9W6I7"/>
<evidence type="ECO:0000313" key="2">
    <source>
        <dbReference type="EMBL" id="KIJ62533.1"/>
    </source>
</evidence>
<dbReference type="Proteomes" id="UP000053820">
    <property type="component" value="Unassembled WGS sequence"/>
</dbReference>
<dbReference type="InterPro" id="IPR052389">
    <property type="entry name" value="Sec_Metab_Biosynth-Assoc"/>
</dbReference>
<dbReference type="OrthoDB" id="2532955at2759"/>
<dbReference type="Pfam" id="PF13622">
    <property type="entry name" value="4HBT_3"/>
    <property type="match status" value="1"/>
</dbReference>
<dbReference type="PANTHER" id="PTHR38110:SF1">
    <property type="entry name" value="THIOESTERASE DOMAIN-CONTAINING PROTEIN"/>
    <property type="match status" value="1"/>
</dbReference>
<dbReference type="EMBL" id="KN839854">
    <property type="protein sequence ID" value="KIJ62533.1"/>
    <property type="molecule type" value="Genomic_DNA"/>
</dbReference>
<dbReference type="PANTHER" id="PTHR38110">
    <property type="entry name" value="CHROMOSOME 23, WHOLE GENOME SHOTGUN SEQUENCE"/>
    <property type="match status" value="1"/>
</dbReference>
<feature type="domain" description="Acyl-CoA thioesterase-like N-terminal HotDog" evidence="1">
    <location>
        <begin position="28"/>
        <end position="113"/>
    </location>
</feature>
<reference evidence="2 3" key="1">
    <citation type="submission" date="2014-04" db="EMBL/GenBank/DDBJ databases">
        <title>Evolutionary Origins and Diversification of the Mycorrhizal Mutualists.</title>
        <authorList>
            <consortium name="DOE Joint Genome Institute"/>
            <consortium name="Mycorrhizal Genomics Consortium"/>
            <person name="Kohler A."/>
            <person name="Kuo A."/>
            <person name="Nagy L.G."/>
            <person name="Floudas D."/>
            <person name="Copeland A."/>
            <person name="Barry K.W."/>
            <person name="Cichocki N."/>
            <person name="Veneault-Fourrey C."/>
            <person name="LaButti K."/>
            <person name="Lindquist E.A."/>
            <person name="Lipzen A."/>
            <person name="Lundell T."/>
            <person name="Morin E."/>
            <person name="Murat C."/>
            <person name="Riley R."/>
            <person name="Ohm R."/>
            <person name="Sun H."/>
            <person name="Tunlid A."/>
            <person name="Henrissat B."/>
            <person name="Grigoriev I.V."/>
            <person name="Hibbett D.S."/>
            <person name="Martin F."/>
        </authorList>
    </citation>
    <scope>NUCLEOTIDE SEQUENCE [LARGE SCALE GENOMIC DNA]</scope>
    <source>
        <strain evidence="2 3">MD-312</strain>
    </source>
</reference>
<protein>
    <recommendedName>
        <fullName evidence="1">Acyl-CoA thioesterase-like N-terminal HotDog domain-containing protein</fullName>
    </recommendedName>
</protein>
<dbReference type="InterPro" id="IPR049449">
    <property type="entry name" value="TesB_ACOT8-like_N"/>
</dbReference>
<dbReference type="SUPFAM" id="SSF54637">
    <property type="entry name" value="Thioesterase/thiol ester dehydrase-isomerase"/>
    <property type="match status" value="1"/>
</dbReference>
<evidence type="ECO:0000313" key="3">
    <source>
        <dbReference type="Proteomes" id="UP000053820"/>
    </source>
</evidence>
<evidence type="ECO:0000259" key="1">
    <source>
        <dbReference type="Pfam" id="PF13622"/>
    </source>
</evidence>
<name>A0A0C9W6I7_9AGAM</name>
<dbReference type="HOGENOM" id="CLU_071618_0_0_1"/>
<proteinExistence type="predicted"/>
<gene>
    <name evidence="2" type="ORF">HYDPIDRAFT_30141</name>
</gene>